<evidence type="ECO:0000313" key="2">
    <source>
        <dbReference type="Proteomes" id="UP000790377"/>
    </source>
</evidence>
<evidence type="ECO:0000313" key="1">
    <source>
        <dbReference type="EMBL" id="KAH7903727.1"/>
    </source>
</evidence>
<comment type="caution">
    <text evidence="1">The sequence shown here is derived from an EMBL/GenBank/DDBJ whole genome shotgun (WGS) entry which is preliminary data.</text>
</comment>
<gene>
    <name evidence="1" type="ORF">BJ138DRAFT_1184362</name>
</gene>
<sequence length="316" mass="34688">MVTEQPSNTDKKTPRNVKWPTANDATLVATLREQQAGLIVGGRLVFGLVLLKLLRAVKLKVAEEQQKNQKDAVTTGAWYGLKNNCLIVQKLRGLSGFGWDDSRCLVVAPSDVWERYIKDHPDAEIWRTKSFPLFDDIISLIEGRFAMGDGALHIPEEDHDDLNTETDNELDHQIVADWGADDSFDTNRTIVVTPPASQSRVSKHESPGTPSPDLGRSAKKRSRVTGPTAVLDVADALCSVANSVTALDSAPATQSDLARTPERRSWAVKMISAETTLTKDQHVAAVKLFARSIAAADTYMAIDDQELRNGYILAEI</sequence>
<name>A0ACB7ZSP9_9AGAM</name>
<keyword evidence="2" id="KW-1185">Reference proteome</keyword>
<accession>A0ACB7ZSP9</accession>
<proteinExistence type="predicted"/>
<reference evidence="1" key="1">
    <citation type="journal article" date="2021" name="New Phytol.">
        <title>Evolutionary innovations through gain and loss of genes in the ectomycorrhizal Boletales.</title>
        <authorList>
            <person name="Wu G."/>
            <person name="Miyauchi S."/>
            <person name="Morin E."/>
            <person name="Kuo A."/>
            <person name="Drula E."/>
            <person name="Varga T."/>
            <person name="Kohler A."/>
            <person name="Feng B."/>
            <person name="Cao Y."/>
            <person name="Lipzen A."/>
            <person name="Daum C."/>
            <person name="Hundley H."/>
            <person name="Pangilinan J."/>
            <person name="Johnson J."/>
            <person name="Barry K."/>
            <person name="LaButti K."/>
            <person name="Ng V."/>
            <person name="Ahrendt S."/>
            <person name="Min B."/>
            <person name="Choi I.G."/>
            <person name="Park H."/>
            <person name="Plett J.M."/>
            <person name="Magnuson J."/>
            <person name="Spatafora J.W."/>
            <person name="Nagy L.G."/>
            <person name="Henrissat B."/>
            <person name="Grigoriev I.V."/>
            <person name="Yang Z.L."/>
            <person name="Xu J."/>
            <person name="Martin F.M."/>
        </authorList>
    </citation>
    <scope>NUCLEOTIDE SEQUENCE</scope>
    <source>
        <strain evidence="1">ATCC 28755</strain>
    </source>
</reference>
<dbReference type="EMBL" id="MU268791">
    <property type="protein sequence ID" value="KAH7903727.1"/>
    <property type="molecule type" value="Genomic_DNA"/>
</dbReference>
<dbReference type="Proteomes" id="UP000790377">
    <property type="component" value="Unassembled WGS sequence"/>
</dbReference>
<protein>
    <submittedName>
        <fullName evidence="1">Uncharacterized protein</fullName>
    </submittedName>
</protein>
<organism evidence="1 2">
    <name type="scientific">Hygrophoropsis aurantiaca</name>
    <dbReference type="NCBI Taxonomy" id="72124"/>
    <lineage>
        <taxon>Eukaryota</taxon>
        <taxon>Fungi</taxon>
        <taxon>Dikarya</taxon>
        <taxon>Basidiomycota</taxon>
        <taxon>Agaricomycotina</taxon>
        <taxon>Agaricomycetes</taxon>
        <taxon>Agaricomycetidae</taxon>
        <taxon>Boletales</taxon>
        <taxon>Coniophorineae</taxon>
        <taxon>Hygrophoropsidaceae</taxon>
        <taxon>Hygrophoropsis</taxon>
    </lineage>
</organism>